<evidence type="ECO:0000256" key="1">
    <source>
        <dbReference type="ARBA" id="ARBA00006817"/>
    </source>
</evidence>
<evidence type="ECO:0000259" key="2">
    <source>
        <dbReference type="Pfam" id="PF08327"/>
    </source>
</evidence>
<dbReference type="AlphaFoldDB" id="A0A840AJR5"/>
<protein>
    <submittedName>
        <fullName evidence="3">Uncharacterized protein YndB with AHSA1/START domain</fullName>
    </submittedName>
</protein>
<dbReference type="Gene3D" id="3.30.530.20">
    <property type="match status" value="1"/>
</dbReference>
<proteinExistence type="inferred from homology"/>
<dbReference type="Proteomes" id="UP000553963">
    <property type="component" value="Unassembled WGS sequence"/>
</dbReference>
<dbReference type="Pfam" id="PF08327">
    <property type="entry name" value="AHSA1"/>
    <property type="match status" value="1"/>
</dbReference>
<evidence type="ECO:0000313" key="3">
    <source>
        <dbReference type="EMBL" id="MBB3929181.1"/>
    </source>
</evidence>
<keyword evidence="4" id="KW-1185">Reference proteome</keyword>
<gene>
    <name evidence="3" type="ORF">GGR25_000200</name>
</gene>
<sequence>MLDRNQEFGTLTDGRTLRLERLLPGPIERVWSYLTDPAKRRLWLAAGDTIAADGARVAFVWNNAHLSRADDLPPPEYAGANQEHSLVCTVTDYDPPHRLSFTWGEAKADASEVTFELEPAGDRVRFILTHSRLPDPGFRLSVSSGWHAHVAMLVAELEGEPAESFWSLHKRLKADYAARIGDMPM</sequence>
<dbReference type="SUPFAM" id="SSF55961">
    <property type="entry name" value="Bet v1-like"/>
    <property type="match status" value="1"/>
</dbReference>
<evidence type="ECO:0000313" key="4">
    <source>
        <dbReference type="Proteomes" id="UP000553963"/>
    </source>
</evidence>
<dbReference type="CDD" id="cd08899">
    <property type="entry name" value="SRPBCC_CalC_Aha1-like_6"/>
    <property type="match status" value="1"/>
</dbReference>
<comment type="similarity">
    <text evidence="1">Belongs to the AHA1 family.</text>
</comment>
<dbReference type="InterPro" id="IPR023393">
    <property type="entry name" value="START-like_dom_sf"/>
</dbReference>
<name>A0A840AJR5_9HYPH</name>
<reference evidence="3 4" key="1">
    <citation type="submission" date="2020-08" db="EMBL/GenBank/DDBJ databases">
        <title>Genomic Encyclopedia of Type Strains, Phase IV (KMG-IV): sequencing the most valuable type-strain genomes for metagenomic binning, comparative biology and taxonomic classification.</title>
        <authorList>
            <person name="Goeker M."/>
        </authorList>
    </citation>
    <scope>NUCLEOTIDE SEQUENCE [LARGE SCALE GENOMIC DNA]</scope>
    <source>
        <strain evidence="3 4">DSM 25966</strain>
    </source>
</reference>
<feature type="domain" description="Activator of Hsp90 ATPase homologue 1/2-like C-terminal" evidence="2">
    <location>
        <begin position="26"/>
        <end position="158"/>
    </location>
</feature>
<comment type="caution">
    <text evidence="3">The sequence shown here is derived from an EMBL/GenBank/DDBJ whole genome shotgun (WGS) entry which is preliminary data.</text>
</comment>
<dbReference type="RefSeq" id="WP_183396869.1">
    <property type="nucleotide sequence ID" value="NZ_JACIDS010000001.1"/>
</dbReference>
<dbReference type="InterPro" id="IPR013538">
    <property type="entry name" value="ASHA1/2-like_C"/>
</dbReference>
<dbReference type="EMBL" id="JACIDS010000001">
    <property type="protein sequence ID" value="MBB3929181.1"/>
    <property type="molecule type" value="Genomic_DNA"/>
</dbReference>
<organism evidence="3 4">
    <name type="scientific">Kaistia hirudinis</name>
    <dbReference type="NCBI Taxonomy" id="1293440"/>
    <lineage>
        <taxon>Bacteria</taxon>
        <taxon>Pseudomonadati</taxon>
        <taxon>Pseudomonadota</taxon>
        <taxon>Alphaproteobacteria</taxon>
        <taxon>Hyphomicrobiales</taxon>
        <taxon>Kaistiaceae</taxon>
        <taxon>Kaistia</taxon>
    </lineage>
</organism>
<accession>A0A840AJR5</accession>